<dbReference type="OrthoDB" id="1150526at2"/>
<dbReference type="PATRIC" id="fig|742725.3.peg.2131"/>
<keyword evidence="5" id="KW-1185">Reference proteome</keyword>
<dbReference type="AlphaFoldDB" id="G5H8U9"/>
<dbReference type="STRING" id="742725.HMPREF9450_02035"/>
<keyword evidence="2" id="KW-0472">Membrane</keyword>
<name>G5H8U9_9BACT</name>
<dbReference type="eggNOG" id="COG1595">
    <property type="taxonomic scope" value="Bacteria"/>
</dbReference>
<dbReference type="RefSeq" id="WP_009134841.1">
    <property type="nucleotide sequence ID" value="NZ_CP102250.1"/>
</dbReference>
<dbReference type="SUPFAM" id="SSF56925">
    <property type="entry name" value="OMPA-like"/>
    <property type="match status" value="1"/>
</dbReference>
<dbReference type="EMBL" id="ADLD01000013">
    <property type="protein sequence ID" value="EHB91986.1"/>
    <property type="molecule type" value="Genomic_DNA"/>
</dbReference>
<feature type="transmembrane region" description="Helical" evidence="2">
    <location>
        <begin position="54"/>
        <end position="72"/>
    </location>
</feature>
<evidence type="ECO:0000313" key="5">
    <source>
        <dbReference type="Proteomes" id="UP000006008"/>
    </source>
</evidence>
<keyword evidence="2" id="KW-0812">Transmembrane</keyword>
<protein>
    <recommendedName>
        <fullName evidence="3">Outer membrane protein beta-barrel domain-containing protein</fullName>
    </recommendedName>
</protein>
<evidence type="ECO:0000256" key="2">
    <source>
        <dbReference type="SAM" id="Phobius"/>
    </source>
</evidence>
<evidence type="ECO:0000256" key="1">
    <source>
        <dbReference type="SAM" id="MobiDB-lite"/>
    </source>
</evidence>
<dbReference type="InterPro" id="IPR011250">
    <property type="entry name" value="OMP/PagP_B-barrel"/>
</dbReference>
<dbReference type="GeneID" id="92814940"/>
<reference evidence="4 5" key="1">
    <citation type="submission" date="2011-08" db="EMBL/GenBank/DDBJ databases">
        <title>The Genome Sequence of Alistipes indistinctus YIT 12060.</title>
        <authorList>
            <consortium name="The Broad Institute Genome Sequencing Platform"/>
            <person name="Earl A."/>
            <person name="Ward D."/>
            <person name="Feldgarden M."/>
            <person name="Gevers D."/>
            <person name="Morotomi M."/>
            <person name="Young S.K."/>
            <person name="Zeng Q."/>
            <person name="Gargeya S."/>
            <person name="Fitzgerald M."/>
            <person name="Haas B."/>
            <person name="Abouelleil A."/>
            <person name="Alvarado L."/>
            <person name="Arachchi H.M."/>
            <person name="Berlin A."/>
            <person name="Brown A."/>
            <person name="Chapman S.B."/>
            <person name="Chen Z."/>
            <person name="Dunbar C."/>
            <person name="Freedman E."/>
            <person name="Gearin G."/>
            <person name="Gellesch M."/>
            <person name="Goldberg J."/>
            <person name="Griggs A."/>
            <person name="Gujja S."/>
            <person name="Heiman D."/>
            <person name="Howarth C."/>
            <person name="Larson L."/>
            <person name="Lui A."/>
            <person name="MacDonald P.J.P."/>
            <person name="Montmayeur A."/>
            <person name="Murphy C."/>
            <person name="Neiman D."/>
            <person name="Pearson M."/>
            <person name="Priest M."/>
            <person name="Roberts A."/>
            <person name="Saif S."/>
            <person name="Shea T."/>
            <person name="Shenoy N."/>
            <person name="Sisk P."/>
            <person name="Stolte C."/>
            <person name="Sykes S."/>
            <person name="Wortman J."/>
            <person name="Nusbaum C."/>
            <person name="Birren B."/>
        </authorList>
    </citation>
    <scope>NUCLEOTIDE SEQUENCE [LARGE SCALE GENOMIC DNA]</scope>
    <source>
        <strain evidence="4 5">YIT 12060</strain>
    </source>
</reference>
<feature type="region of interest" description="Disordered" evidence="1">
    <location>
        <begin position="150"/>
        <end position="203"/>
    </location>
</feature>
<evidence type="ECO:0000313" key="4">
    <source>
        <dbReference type="EMBL" id="EHB91986.1"/>
    </source>
</evidence>
<dbReference type="Proteomes" id="UP000006008">
    <property type="component" value="Unassembled WGS sequence"/>
</dbReference>
<feature type="compositionally biased region" description="Polar residues" evidence="1">
    <location>
        <begin position="182"/>
        <end position="197"/>
    </location>
</feature>
<organism evidence="4 5">
    <name type="scientific">Alistipes indistinctus YIT 12060</name>
    <dbReference type="NCBI Taxonomy" id="742725"/>
    <lineage>
        <taxon>Bacteria</taxon>
        <taxon>Pseudomonadati</taxon>
        <taxon>Bacteroidota</taxon>
        <taxon>Bacteroidia</taxon>
        <taxon>Bacteroidales</taxon>
        <taxon>Rikenellaceae</taxon>
        <taxon>Alistipes</taxon>
    </lineage>
</organism>
<comment type="caution">
    <text evidence="4">The sequence shown here is derived from an EMBL/GenBank/DDBJ whole genome shotgun (WGS) entry which is preliminary data.</text>
</comment>
<proteinExistence type="predicted"/>
<keyword evidence="2" id="KW-1133">Transmembrane helix</keyword>
<evidence type="ECO:0000259" key="3">
    <source>
        <dbReference type="Pfam" id="PF13568"/>
    </source>
</evidence>
<feature type="domain" description="Outer membrane protein beta-barrel" evidence="3">
    <location>
        <begin position="262"/>
        <end position="399"/>
    </location>
</feature>
<accession>G5H8U9</accession>
<dbReference type="HOGENOM" id="CLU_631114_0_0_10"/>
<dbReference type="InterPro" id="IPR025665">
    <property type="entry name" value="Beta-barrel_OMP_2"/>
</dbReference>
<dbReference type="Pfam" id="PF13568">
    <property type="entry name" value="OMP_b-brl_2"/>
    <property type="match status" value="1"/>
</dbReference>
<sequence length="434" mass="48352">MKRDRFDDILHSKLQDPEADYAVPSWNEMERRLVLAENAAGVVRKRSLGRSVKYSIAAAIALLIGFGVYQFGRHSGEMVASLQEGTVSKGGSLPALEQAMKADMIANTEPLNDPALEKLFRSVRSVTPVQPTQSAQNPLHRAMVSAGLNVPQEPSAWPEPTVLSPDEIEGPDRTDEPYLAQGPQTSDQSPFTRSQTDGVDRKASYRNGFDWNSGLKPQRRSWMVSAYTSAHASGASDVKLLRSQTAFNAALVESNYTKNAVTFIGRNLKHRFPISVGVNVKKRLTDRWGIETGLVYSYLESSGDLDAEYTYRYKQKIHYLGIPLNLSYSLYQNKRLDIYLQGGGMAEMALSAHGYTRIFNHGVFASDIDDKLPASGVLWSVGLGAGISYDFVQNFGLYLEPGANYYFPNSNQPRSYRTDNPWSFNVRVGFRFKF</sequence>
<gene>
    <name evidence="4" type="ORF">HMPREF9450_02035</name>
</gene>
<dbReference type="Gene3D" id="2.40.160.20">
    <property type="match status" value="1"/>
</dbReference>